<dbReference type="PANTHER" id="PTHR11647:SF1">
    <property type="entry name" value="COLLAPSIN RESPONSE MEDIATOR PROTEIN"/>
    <property type="match status" value="1"/>
</dbReference>
<organism evidence="3 4">
    <name type="scientific">Steroidobacter flavus</name>
    <dbReference type="NCBI Taxonomy" id="1842136"/>
    <lineage>
        <taxon>Bacteria</taxon>
        <taxon>Pseudomonadati</taxon>
        <taxon>Pseudomonadota</taxon>
        <taxon>Gammaproteobacteria</taxon>
        <taxon>Steroidobacterales</taxon>
        <taxon>Steroidobacteraceae</taxon>
        <taxon>Steroidobacter</taxon>
    </lineage>
</organism>
<keyword evidence="4" id="KW-1185">Reference proteome</keyword>
<dbReference type="PANTHER" id="PTHR11647">
    <property type="entry name" value="HYDRANTOINASE/DIHYDROPYRIMIDINASE FAMILY MEMBER"/>
    <property type="match status" value="1"/>
</dbReference>
<feature type="signal peptide" evidence="1">
    <location>
        <begin position="1"/>
        <end position="27"/>
    </location>
</feature>
<name>A0ABV8T513_9GAMM</name>
<dbReference type="Pfam" id="PF07969">
    <property type="entry name" value="Amidohydro_3"/>
    <property type="match status" value="1"/>
</dbReference>
<keyword evidence="1" id="KW-0732">Signal</keyword>
<dbReference type="Gene3D" id="3.20.20.140">
    <property type="entry name" value="Metal-dependent hydrolases"/>
    <property type="match status" value="1"/>
</dbReference>
<evidence type="ECO:0000256" key="1">
    <source>
        <dbReference type="SAM" id="SignalP"/>
    </source>
</evidence>
<sequence length="581" mass="62262">MTNISRGSKIALVVALALASASCSRESAPAYDIVVAGGTIYDGSGGEPFVGDVAVKGDRIVYVGPKAEGKATQVIQAKGKAVAPGFINSMSHATYSLLTDRSAESDLRQGITLEVMGEGGSPGPLTDAMAAKAVADFSTPPPFQWRTFGEYMEGVEKLGVSVNFAGWVGATTVRSHVLGDEHVKPTPEQLQQMGQLVRGAMEEGALGLSTALIYLPGLFADVDELSALATESGKCGGMYVSHMRSEGDHFIEALDELIEIARRSQAPAEVFHIKVGDPKNWPKMDTALKRIRAARKQGVRITADMYTYPASGTGMTASMPPWVQEGGPEQFRARLKDPKIRARVIAEMREPVTEWENVMRGAGGAKGVMLASFKKESLRPLIGKTLAEVAEMRGVSAEEAALQLVEEDESRVGVFYFTMSEENLKQQIQEPYVSFGSDAPAVTAAGEVLKSGAHPRTYGTFARVFAKFVREDKLLTVQEAVRRLTSLPAANYSLSDRGSLKTGYFADIVVFDPATIQDHATYVDPHRYSTGVSDVVVNGVPALANGEPTTARPGRFVRGRAWTGREGGGCKASASEWSWVG</sequence>
<dbReference type="Proteomes" id="UP001595904">
    <property type="component" value="Unassembled WGS sequence"/>
</dbReference>
<protein>
    <submittedName>
        <fullName evidence="3">Amidohydrolase family protein</fullName>
    </submittedName>
</protein>
<dbReference type="PROSITE" id="PS51257">
    <property type="entry name" value="PROKAR_LIPOPROTEIN"/>
    <property type="match status" value="1"/>
</dbReference>
<dbReference type="SUPFAM" id="SSF51338">
    <property type="entry name" value="Composite domain of metallo-dependent hydrolases"/>
    <property type="match status" value="1"/>
</dbReference>
<evidence type="ECO:0000313" key="3">
    <source>
        <dbReference type="EMBL" id="MFC4314773.1"/>
    </source>
</evidence>
<dbReference type="Gene3D" id="2.30.40.10">
    <property type="entry name" value="Urease, subunit C, domain 1"/>
    <property type="match status" value="1"/>
</dbReference>
<proteinExistence type="predicted"/>
<dbReference type="RefSeq" id="WP_380606757.1">
    <property type="nucleotide sequence ID" value="NZ_JBHSDU010000015.1"/>
</dbReference>
<accession>A0ABV8T513</accession>
<feature type="chain" id="PRO_5046280419" evidence="1">
    <location>
        <begin position="28"/>
        <end position="581"/>
    </location>
</feature>
<dbReference type="EMBL" id="JBHSDU010000015">
    <property type="protein sequence ID" value="MFC4314773.1"/>
    <property type="molecule type" value="Genomic_DNA"/>
</dbReference>
<dbReference type="InterPro" id="IPR011059">
    <property type="entry name" value="Metal-dep_hydrolase_composite"/>
</dbReference>
<dbReference type="SUPFAM" id="SSF51556">
    <property type="entry name" value="Metallo-dependent hydrolases"/>
    <property type="match status" value="1"/>
</dbReference>
<dbReference type="Gene3D" id="3.30.1490.130">
    <property type="entry name" value="D-aminoacylase. Domain 3"/>
    <property type="match status" value="1"/>
</dbReference>
<gene>
    <name evidence="3" type="ORF">ACFPN2_37260</name>
</gene>
<dbReference type="InterPro" id="IPR032466">
    <property type="entry name" value="Metal_Hydrolase"/>
</dbReference>
<comment type="caution">
    <text evidence="3">The sequence shown here is derived from an EMBL/GenBank/DDBJ whole genome shotgun (WGS) entry which is preliminary data.</text>
</comment>
<evidence type="ECO:0000313" key="4">
    <source>
        <dbReference type="Proteomes" id="UP001595904"/>
    </source>
</evidence>
<evidence type="ECO:0000259" key="2">
    <source>
        <dbReference type="Pfam" id="PF07969"/>
    </source>
</evidence>
<reference evidence="4" key="1">
    <citation type="journal article" date="2019" name="Int. J. Syst. Evol. Microbiol.">
        <title>The Global Catalogue of Microorganisms (GCM) 10K type strain sequencing project: providing services to taxonomists for standard genome sequencing and annotation.</title>
        <authorList>
            <consortium name="The Broad Institute Genomics Platform"/>
            <consortium name="The Broad Institute Genome Sequencing Center for Infectious Disease"/>
            <person name="Wu L."/>
            <person name="Ma J."/>
        </authorList>
    </citation>
    <scope>NUCLEOTIDE SEQUENCE [LARGE SCALE GENOMIC DNA]</scope>
    <source>
        <strain evidence="4">CGMCC 1.10759</strain>
    </source>
</reference>
<dbReference type="InterPro" id="IPR013108">
    <property type="entry name" value="Amidohydro_3"/>
</dbReference>
<dbReference type="InterPro" id="IPR023100">
    <property type="entry name" value="D-aminoacylase_insert_dom_sf"/>
</dbReference>
<dbReference type="InterPro" id="IPR050378">
    <property type="entry name" value="Metallo-dep_Hydrolases_sf"/>
</dbReference>
<feature type="domain" description="Amidohydrolase 3" evidence="2">
    <location>
        <begin position="73"/>
        <end position="541"/>
    </location>
</feature>
<dbReference type="CDD" id="cd01297">
    <property type="entry name" value="D-aminoacylase"/>
    <property type="match status" value="1"/>
</dbReference>